<dbReference type="InterPro" id="IPR000157">
    <property type="entry name" value="TIR_dom"/>
</dbReference>
<name>A0A418VU07_9PROT</name>
<feature type="transmembrane region" description="Helical" evidence="1">
    <location>
        <begin position="157"/>
        <end position="180"/>
    </location>
</feature>
<evidence type="ECO:0000259" key="2">
    <source>
        <dbReference type="PROSITE" id="PS50104"/>
    </source>
</evidence>
<keyword evidence="1" id="KW-1133">Transmembrane helix</keyword>
<dbReference type="PROSITE" id="PS50104">
    <property type="entry name" value="TIR"/>
    <property type="match status" value="1"/>
</dbReference>
<feature type="domain" description="TIR" evidence="2">
    <location>
        <begin position="8"/>
        <end position="128"/>
    </location>
</feature>
<dbReference type="Gene3D" id="3.40.50.10140">
    <property type="entry name" value="Toll/interleukin-1 receptor homology (TIR) domain"/>
    <property type="match status" value="1"/>
</dbReference>
<dbReference type="AlphaFoldDB" id="A0A418VU07"/>
<keyword evidence="3" id="KW-0675">Receptor</keyword>
<dbReference type="Pfam" id="PF13676">
    <property type="entry name" value="TIR_2"/>
    <property type="match status" value="1"/>
</dbReference>
<comment type="caution">
    <text evidence="3">The sequence shown here is derived from an EMBL/GenBank/DDBJ whole genome shotgun (WGS) entry which is preliminary data.</text>
</comment>
<keyword evidence="1" id="KW-0812">Transmembrane</keyword>
<organism evidence="3 4">
    <name type="scientific">Oleomonas cavernae</name>
    <dbReference type="NCBI Taxonomy" id="2320859"/>
    <lineage>
        <taxon>Bacteria</taxon>
        <taxon>Pseudomonadati</taxon>
        <taxon>Pseudomonadota</taxon>
        <taxon>Alphaproteobacteria</taxon>
        <taxon>Acetobacterales</taxon>
        <taxon>Acetobacteraceae</taxon>
        <taxon>Oleomonas</taxon>
    </lineage>
</organism>
<keyword evidence="1" id="KW-0472">Membrane</keyword>
<sequence>MGRFEGKSMPDVFVSYATPDREAAYAVAGFLEGRGITCWIAPRDVAPGADYGGAIMEAIGEVKALILILSEDANASQYVRREVERAVSRTKPVLPVRIREVTPSGSLEFFVGANQWVDAFKSPLETQLLPLVQAIGNLAGTAGPGPKAAPVRPQRRLWPMLAGLGLGAVAAIAAAVWFFVLRPPALAPQFLAGVWCEVGQENHWREVVVTKDGRFTMAYHHPQVGDPLTGTGTITVADESLILLWDGDGTVEERTQRLLRVDAETLQPVAASSDADLANLPFRRCPRPVG</sequence>
<evidence type="ECO:0000256" key="1">
    <source>
        <dbReference type="SAM" id="Phobius"/>
    </source>
</evidence>
<gene>
    <name evidence="3" type="ORF">D3874_26395</name>
</gene>
<keyword evidence="4" id="KW-1185">Reference proteome</keyword>
<accession>A0A418VU07</accession>
<evidence type="ECO:0000313" key="4">
    <source>
        <dbReference type="Proteomes" id="UP000284605"/>
    </source>
</evidence>
<proteinExistence type="predicted"/>
<dbReference type="SUPFAM" id="SSF52200">
    <property type="entry name" value="Toll/Interleukin receptor TIR domain"/>
    <property type="match status" value="1"/>
</dbReference>
<protein>
    <submittedName>
        <fullName evidence="3">Toll/interleukin-1 receptor domain-containing protein</fullName>
    </submittedName>
</protein>
<dbReference type="Proteomes" id="UP000284605">
    <property type="component" value="Unassembled WGS sequence"/>
</dbReference>
<dbReference type="EMBL" id="QYUK01000016">
    <property type="protein sequence ID" value="RJF80640.1"/>
    <property type="molecule type" value="Genomic_DNA"/>
</dbReference>
<dbReference type="InterPro" id="IPR035897">
    <property type="entry name" value="Toll_tir_struct_dom_sf"/>
</dbReference>
<dbReference type="SMART" id="SM00255">
    <property type="entry name" value="TIR"/>
    <property type="match status" value="1"/>
</dbReference>
<reference evidence="3 4" key="1">
    <citation type="submission" date="2018-09" db="EMBL/GenBank/DDBJ databases">
        <authorList>
            <person name="Zhu H."/>
        </authorList>
    </citation>
    <scope>NUCLEOTIDE SEQUENCE [LARGE SCALE GENOMIC DNA]</scope>
    <source>
        <strain evidence="3 4">K1W22B-8</strain>
    </source>
</reference>
<evidence type="ECO:0000313" key="3">
    <source>
        <dbReference type="EMBL" id="RJF80640.1"/>
    </source>
</evidence>
<dbReference type="GO" id="GO:0007165">
    <property type="term" value="P:signal transduction"/>
    <property type="evidence" value="ECO:0007669"/>
    <property type="project" value="InterPro"/>
</dbReference>